<reference evidence="1" key="1">
    <citation type="submission" date="2021-03" db="EMBL/GenBank/DDBJ databases">
        <authorList>
            <person name="Bekaert M."/>
        </authorList>
    </citation>
    <scope>NUCLEOTIDE SEQUENCE</scope>
</reference>
<dbReference type="EMBL" id="CAJPWZ010002966">
    <property type="protein sequence ID" value="CAG2249199.1"/>
    <property type="molecule type" value="Genomic_DNA"/>
</dbReference>
<accession>A0A8S3UY49</accession>
<dbReference type="AlphaFoldDB" id="A0A8S3UY49"/>
<keyword evidence="2" id="KW-1185">Reference proteome</keyword>
<proteinExistence type="predicted"/>
<dbReference type="Gene3D" id="1.20.245.10">
    <property type="entry name" value="Lipoxygenase-1, Domain 5"/>
    <property type="match status" value="1"/>
</dbReference>
<dbReference type="OrthoDB" id="407298at2759"/>
<protein>
    <submittedName>
        <fullName evidence="1">Uncharacterized protein</fullName>
    </submittedName>
</protein>
<gene>
    <name evidence="1" type="ORF">MEDL_60984</name>
</gene>
<organism evidence="1 2">
    <name type="scientific">Mytilus edulis</name>
    <name type="common">Blue mussel</name>
    <dbReference type="NCBI Taxonomy" id="6550"/>
    <lineage>
        <taxon>Eukaryota</taxon>
        <taxon>Metazoa</taxon>
        <taxon>Spiralia</taxon>
        <taxon>Lophotrochozoa</taxon>
        <taxon>Mollusca</taxon>
        <taxon>Bivalvia</taxon>
        <taxon>Autobranchia</taxon>
        <taxon>Pteriomorphia</taxon>
        <taxon>Mytilida</taxon>
        <taxon>Mytiloidea</taxon>
        <taxon>Mytilidae</taxon>
        <taxon>Mytilinae</taxon>
        <taxon>Mytilus</taxon>
    </lineage>
</organism>
<evidence type="ECO:0000313" key="2">
    <source>
        <dbReference type="Proteomes" id="UP000683360"/>
    </source>
</evidence>
<sequence>MTINRNGNGDPGWFLRWIEIDGGHRFSFYKTITDGVFSSRKDTLLPQDESSQYNLDLRNCYLAEQKLKYGYELYNGGDLELPVKTNSVLPEARMFMSQEIVILKNWLPKRWRAFVEINTAYQMYFKTPKGNINWENDLHFAQQRLNQCNSSLIRRVIDQREIANIMNIRKRVRRHSSASMSEKKSCVLIVTVMIVFILSEIPRLVLNTSVITTYASDLGKENIAWNKVKDEIEKESTVCFKRAEDSVLTTILSDLKFCDIEHLNNKVQTVCENKNYSNRLIWTTLIG</sequence>
<name>A0A8S3UY49_MYTED</name>
<dbReference type="Proteomes" id="UP000683360">
    <property type="component" value="Unassembled WGS sequence"/>
</dbReference>
<dbReference type="SUPFAM" id="SSF48484">
    <property type="entry name" value="Lipoxigenase"/>
    <property type="match status" value="1"/>
</dbReference>
<dbReference type="InterPro" id="IPR036226">
    <property type="entry name" value="LipOase_C_sf"/>
</dbReference>
<comment type="caution">
    <text evidence="1">The sequence shown here is derived from an EMBL/GenBank/DDBJ whole genome shotgun (WGS) entry which is preliminary data.</text>
</comment>
<evidence type="ECO:0000313" key="1">
    <source>
        <dbReference type="EMBL" id="CAG2249199.1"/>
    </source>
</evidence>